<reference evidence="4" key="1">
    <citation type="submission" date="2023-07" db="EMBL/GenBank/DDBJ databases">
        <title>30 novel species of actinomycetes from the DSMZ collection.</title>
        <authorList>
            <person name="Nouioui I."/>
        </authorList>
    </citation>
    <scope>NUCLEOTIDE SEQUENCE [LARGE SCALE GENOMIC DNA]</scope>
    <source>
        <strain evidence="4">DSM 41886</strain>
    </source>
</reference>
<evidence type="ECO:0000313" key="3">
    <source>
        <dbReference type="EMBL" id="MDT0441756.1"/>
    </source>
</evidence>
<evidence type="ECO:0000259" key="2">
    <source>
        <dbReference type="Pfam" id="PF01243"/>
    </source>
</evidence>
<sequence length="172" mass="18711">MPTTEPVTELDTRYSEPGAAPAAWGEARETLAGAEVFWLTTVRPDGRPHVTPLLSVLLDDVPVFTTGARERKARNLAANPRVVLTTGTNALSHGLDITVEGTARRVQDQAALTRIAEAYTEKYGSDWTFTARDGALHHADGGAALAFEVAPDTAFGFRKGAYSQTRWRFRAR</sequence>
<gene>
    <name evidence="3" type="ORF">RM779_03960</name>
</gene>
<evidence type="ECO:0000313" key="4">
    <source>
        <dbReference type="Proteomes" id="UP001183615"/>
    </source>
</evidence>
<dbReference type="Pfam" id="PF01243">
    <property type="entry name" value="PNPOx_N"/>
    <property type="match status" value="1"/>
</dbReference>
<dbReference type="Proteomes" id="UP001183615">
    <property type="component" value="Unassembled WGS sequence"/>
</dbReference>
<keyword evidence="1 3" id="KW-0560">Oxidoreductase</keyword>
<protein>
    <submittedName>
        <fullName evidence="3">Pyridoxamine 5'-phosphate oxidase family protein</fullName>
        <ecNumber evidence="3">1.-.-.-</ecNumber>
        <ecNumber evidence="3">1.4.3.5</ecNumber>
    </submittedName>
</protein>
<keyword evidence="4" id="KW-1185">Reference proteome</keyword>
<proteinExistence type="predicted"/>
<evidence type="ECO:0000256" key="1">
    <source>
        <dbReference type="ARBA" id="ARBA00023002"/>
    </source>
</evidence>
<dbReference type="InterPro" id="IPR011576">
    <property type="entry name" value="Pyridox_Oxase_N"/>
</dbReference>
<organism evidence="3 4">
    <name type="scientific">Streptomyces johnsoniae</name>
    <dbReference type="NCBI Taxonomy" id="3075532"/>
    <lineage>
        <taxon>Bacteria</taxon>
        <taxon>Bacillati</taxon>
        <taxon>Actinomycetota</taxon>
        <taxon>Actinomycetes</taxon>
        <taxon>Kitasatosporales</taxon>
        <taxon>Streptomycetaceae</taxon>
        <taxon>Streptomyces</taxon>
    </lineage>
</organism>
<dbReference type="SUPFAM" id="SSF50475">
    <property type="entry name" value="FMN-binding split barrel"/>
    <property type="match status" value="1"/>
</dbReference>
<accession>A0ABU2RYC4</accession>
<dbReference type="RefSeq" id="WP_311615824.1">
    <property type="nucleotide sequence ID" value="NZ_JAVREV010000002.1"/>
</dbReference>
<name>A0ABU2RYC4_9ACTN</name>
<dbReference type="InterPro" id="IPR012349">
    <property type="entry name" value="Split_barrel_FMN-bd"/>
</dbReference>
<dbReference type="EMBL" id="JAVREV010000002">
    <property type="protein sequence ID" value="MDT0441756.1"/>
    <property type="molecule type" value="Genomic_DNA"/>
</dbReference>
<dbReference type="EC" id="1.-.-.-" evidence="3"/>
<dbReference type="InterPro" id="IPR052019">
    <property type="entry name" value="F420H2_bilvrd_red/Heme_oxyg"/>
</dbReference>
<dbReference type="EC" id="1.4.3.5" evidence="3"/>
<comment type="caution">
    <text evidence="3">The sequence shown here is derived from an EMBL/GenBank/DDBJ whole genome shotgun (WGS) entry which is preliminary data.</text>
</comment>
<dbReference type="PANTHER" id="PTHR35176">
    <property type="entry name" value="HEME OXYGENASE HI_0854-RELATED"/>
    <property type="match status" value="1"/>
</dbReference>
<feature type="domain" description="Pyridoxamine 5'-phosphate oxidase N-terminal" evidence="2">
    <location>
        <begin position="26"/>
        <end position="127"/>
    </location>
</feature>
<dbReference type="Gene3D" id="2.30.110.10">
    <property type="entry name" value="Electron Transport, Fmn-binding Protein, Chain A"/>
    <property type="match status" value="1"/>
</dbReference>
<dbReference type="PANTHER" id="PTHR35176:SF4">
    <property type="entry name" value="PYRIDOXAMINE 5'-PHOSPHATE OXIDASE-RELATED FMN-BINDING"/>
    <property type="match status" value="1"/>
</dbReference>
<dbReference type="GO" id="GO:0004733">
    <property type="term" value="F:pyridoxamine phosphate oxidase activity"/>
    <property type="evidence" value="ECO:0007669"/>
    <property type="project" value="UniProtKB-EC"/>
</dbReference>